<evidence type="ECO:0000313" key="1">
    <source>
        <dbReference type="EMBL" id="EON63039.1"/>
    </source>
</evidence>
<dbReference type="HOGENOM" id="CLU_1970441_0_0_1"/>
<name>R7YMJ5_CONA1</name>
<protein>
    <submittedName>
        <fullName evidence="1">Uncharacterized protein</fullName>
    </submittedName>
</protein>
<keyword evidence="2" id="KW-1185">Reference proteome</keyword>
<dbReference type="EMBL" id="JH767561">
    <property type="protein sequence ID" value="EON63039.1"/>
    <property type="molecule type" value="Genomic_DNA"/>
</dbReference>
<reference evidence="2" key="1">
    <citation type="submission" date="2012-06" db="EMBL/GenBank/DDBJ databases">
        <title>The genome sequence of Coniosporium apollinis CBS 100218.</title>
        <authorList>
            <consortium name="The Broad Institute Genome Sequencing Platform"/>
            <person name="Cuomo C."/>
            <person name="Gorbushina A."/>
            <person name="Noack S."/>
            <person name="Walker B."/>
            <person name="Young S.K."/>
            <person name="Zeng Q."/>
            <person name="Gargeya S."/>
            <person name="Fitzgerald M."/>
            <person name="Haas B."/>
            <person name="Abouelleil A."/>
            <person name="Alvarado L."/>
            <person name="Arachchi H.M."/>
            <person name="Berlin A.M."/>
            <person name="Chapman S.B."/>
            <person name="Goldberg J."/>
            <person name="Griggs A."/>
            <person name="Gujja S."/>
            <person name="Hansen M."/>
            <person name="Howarth C."/>
            <person name="Imamovic A."/>
            <person name="Larimer J."/>
            <person name="McCowan C."/>
            <person name="Montmayeur A."/>
            <person name="Murphy C."/>
            <person name="Neiman D."/>
            <person name="Pearson M."/>
            <person name="Priest M."/>
            <person name="Roberts A."/>
            <person name="Saif S."/>
            <person name="Shea T."/>
            <person name="Sisk P."/>
            <person name="Sykes S."/>
            <person name="Wortman J."/>
            <person name="Nusbaum C."/>
            <person name="Birren B."/>
        </authorList>
    </citation>
    <scope>NUCLEOTIDE SEQUENCE [LARGE SCALE GENOMIC DNA]</scope>
    <source>
        <strain evidence="2">CBS 100218</strain>
    </source>
</reference>
<gene>
    <name evidence="1" type="ORF">W97_02266</name>
</gene>
<dbReference type="GeneID" id="19899577"/>
<dbReference type="RefSeq" id="XP_007778356.1">
    <property type="nucleotide sequence ID" value="XM_007780166.1"/>
</dbReference>
<evidence type="ECO:0000313" key="2">
    <source>
        <dbReference type="Proteomes" id="UP000016924"/>
    </source>
</evidence>
<sequence>MDYLELHFAETAPPAPGRGEKPPAMDWAAQPLYDIDNVITIEHMPVKFTLLGCRQIYQIIRAKNLNLIAAAHTTEGWAASLTQKLEPQPYEPLGIAAKILYTDDDGVVSPRYLVYQECHVLWGAEVA</sequence>
<dbReference type="Proteomes" id="UP000016924">
    <property type="component" value="Unassembled WGS sequence"/>
</dbReference>
<dbReference type="AlphaFoldDB" id="R7YMJ5"/>
<proteinExistence type="predicted"/>
<organism evidence="1 2">
    <name type="scientific">Coniosporium apollinis (strain CBS 100218)</name>
    <name type="common">Rock-inhabiting black yeast</name>
    <dbReference type="NCBI Taxonomy" id="1168221"/>
    <lineage>
        <taxon>Eukaryota</taxon>
        <taxon>Fungi</taxon>
        <taxon>Dikarya</taxon>
        <taxon>Ascomycota</taxon>
        <taxon>Pezizomycotina</taxon>
        <taxon>Dothideomycetes</taxon>
        <taxon>Dothideomycetes incertae sedis</taxon>
        <taxon>Coniosporium</taxon>
    </lineage>
</organism>
<accession>R7YMJ5</accession>